<organism evidence="1 2">
    <name type="scientific">Strongylus vulgaris</name>
    <name type="common">Blood worm</name>
    <dbReference type="NCBI Taxonomy" id="40348"/>
    <lineage>
        <taxon>Eukaryota</taxon>
        <taxon>Metazoa</taxon>
        <taxon>Ecdysozoa</taxon>
        <taxon>Nematoda</taxon>
        <taxon>Chromadorea</taxon>
        <taxon>Rhabditida</taxon>
        <taxon>Rhabditina</taxon>
        <taxon>Rhabditomorpha</taxon>
        <taxon>Strongyloidea</taxon>
        <taxon>Strongylidae</taxon>
        <taxon>Strongylus</taxon>
    </lineage>
</organism>
<gene>
    <name evidence="1" type="ORF">SVUK_LOCUS16391</name>
</gene>
<keyword evidence="2" id="KW-1185">Reference proteome</keyword>
<evidence type="ECO:0000313" key="2">
    <source>
        <dbReference type="Proteomes" id="UP000270094"/>
    </source>
</evidence>
<reference evidence="1 2" key="1">
    <citation type="submission" date="2018-11" db="EMBL/GenBank/DDBJ databases">
        <authorList>
            <consortium name="Pathogen Informatics"/>
        </authorList>
    </citation>
    <scope>NUCLEOTIDE SEQUENCE [LARGE SCALE GENOMIC DNA]</scope>
</reference>
<accession>A0A3P7JKW5</accession>
<dbReference type="Proteomes" id="UP000270094">
    <property type="component" value="Unassembled WGS sequence"/>
</dbReference>
<protein>
    <submittedName>
        <fullName evidence="1">Uncharacterized protein</fullName>
    </submittedName>
</protein>
<evidence type="ECO:0000313" key="1">
    <source>
        <dbReference type="EMBL" id="VDM81393.1"/>
    </source>
</evidence>
<dbReference type="AlphaFoldDB" id="A0A3P7JKW5"/>
<proteinExistence type="predicted"/>
<dbReference type="EMBL" id="UYYB01112679">
    <property type="protein sequence ID" value="VDM81393.1"/>
    <property type="molecule type" value="Genomic_DNA"/>
</dbReference>
<sequence length="108" mass="11689">MYPLFGIAEPSKSDYTLLSDSKSQTLVADSEDHCSVSATPVSPGEEFTNGSASKRLANAFNLGLAVPKVEKDSDPALEDDGEVRVVRLFRFILVSYTTTIAIVFAVSW</sequence>
<name>A0A3P7JKW5_STRVU</name>
<dbReference type="OrthoDB" id="5850062at2759"/>